<feature type="transmembrane region" description="Helical" evidence="1">
    <location>
        <begin position="12"/>
        <end position="32"/>
    </location>
</feature>
<comment type="caution">
    <text evidence="3">The sequence shown here is derived from an EMBL/GenBank/DDBJ whole genome shotgun (WGS) entry which is preliminary data.</text>
</comment>
<keyword evidence="1" id="KW-0812">Transmembrane</keyword>
<dbReference type="Gene3D" id="2.30.30.40">
    <property type="entry name" value="SH3 Domains"/>
    <property type="match status" value="1"/>
</dbReference>
<dbReference type="Proteomes" id="UP001165287">
    <property type="component" value="Unassembled WGS sequence"/>
</dbReference>
<name>A0ABS7UXY7_9BACI</name>
<feature type="transmembrane region" description="Helical" evidence="1">
    <location>
        <begin position="53"/>
        <end position="72"/>
    </location>
</feature>
<feature type="domain" description="SH3b" evidence="2">
    <location>
        <begin position="187"/>
        <end position="255"/>
    </location>
</feature>
<dbReference type="Pfam" id="PF08239">
    <property type="entry name" value="SH3_3"/>
    <property type="match status" value="1"/>
</dbReference>
<evidence type="ECO:0000259" key="2">
    <source>
        <dbReference type="PROSITE" id="PS51781"/>
    </source>
</evidence>
<proteinExistence type="predicted"/>
<evidence type="ECO:0000313" key="3">
    <source>
        <dbReference type="EMBL" id="MBZ5753186.1"/>
    </source>
</evidence>
<protein>
    <submittedName>
        <fullName evidence="3">SH3 domain-containing protein</fullName>
    </submittedName>
</protein>
<dbReference type="InterPro" id="IPR003646">
    <property type="entry name" value="SH3-like_bac-type"/>
</dbReference>
<sequence>METIINQLFWLWVPLSFLPVWLRIAIVTYLIIMLIRPIICRLVPTLIHWASRFVIKGIELISYPVMVCFYSLMSKKRQNDNHQIPGWIEFIEDIFSFSIKGLTKFARLFQLRRHHARKVRKGFRIAGLFFAVIIPIAILNNPTESYAKTWQRFETWVTEEKVEKALGYQLNHTEASVEEITTSTKISLTERFKEDGANIRETPSLNGVIIENLRANETVTFLDEENTDESGIKWLKVETDTGVIGWVSSRIVEEQ</sequence>
<accession>A0ABS7UXY7</accession>
<reference evidence="3" key="1">
    <citation type="submission" date="2024-05" db="EMBL/GenBank/DDBJ databases">
        <title>Metabacillus sp. nov., isolated from the rhizosphere soil of tomato plants.</title>
        <authorList>
            <person name="Ma R."/>
        </authorList>
    </citation>
    <scope>NUCLEOTIDE SEQUENCE</scope>
    <source>
        <strain evidence="3">DBTR6</strain>
    </source>
</reference>
<gene>
    <name evidence="3" type="ORF">K9V48_23910</name>
</gene>
<keyword evidence="1" id="KW-0472">Membrane</keyword>
<feature type="transmembrane region" description="Helical" evidence="1">
    <location>
        <begin position="122"/>
        <end position="139"/>
    </location>
</feature>
<evidence type="ECO:0000256" key="1">
    <source>
        <dbReference type="SAM" id="Phobius"/>
    </source>
</evidence>
<keyword evidence="4" id="KW-1185">Reference proteome</keyword>
<evidence type="ECO:0000313" key="4">
    <source>
        <dbReference type="Proteomes" id="UP001165287"/>
    </source>
</evidence>
<keyword evidence="1" id="KW-1133">Transmembrane helix</keyword>
<dbReference type="EMBL" id="JAIQUM010000090">
    <property type="protein sequence ID" value="MBZ5753186.1"/>
    <property type="molecule type" value="Genomic_DNA"/>
</dbReference>
<dbReference type="SMART" id="SM00287">
    <property type="entry name" value="SH3b"/>
    <property type="match status" value="1"/>
</dbReference>
<organism evidence="3 4">
    <name type="scientific">Metabacillus rhizolycopersici</name>
    <dbReference type="NCBI Taxonomy" id="2875709"/>
    <lineage>
        <taxon>Bacteria</taxon>
        <taxon>Bacillati</taxon>
        <taxon>Bacillota</taxon>
        <taxon>Bacilli</taxon>
        <taxon>Bacillales</taxon>
        <taxon>Bacillaceae</taxon>
        <taxon>Metabacillus</taxon>
    </lineage>
</organism>
<dbReference type="RefSeq" id="WP_224141617.1">
    <property type="nucleotide sequence ID" value="NZ_JAIQUM010000090.1"/>
</dbReference>
<dbReference type="PROSITE" id="PS51781">
    <property type="entry name" value="SH3B"/>
    <property type="match status" value="1"/>
</dbReference>